<evidence type="ECO:0000259" key="9">
    <source>
        <dbReference type="Pfam" id="PF11984"/>
    </source>
</evidence>
<dbReference type="NCBIfam" id="TIGR03109">
    <property type="entry name" value="exosort_XrtA"/>
    <property type="match status" value="1"/>
</dbReference>
<keyword evidence="5" id="KW-0378">Hydrolase</keyword>
<dbReference type="InterPro" id="IPR014263">
    <property type="entry name" value="Methanolan_biosynth_EpsI"/>
</dbReference>
<protein>
    <submittedName>
        <fullName evidence="10">Conserved hypothetical membrane protein</fullName>
    </submittedName>
</protein>
<evidence type="ECO:0000256" key="2">
    <source>
        <dbReference type="ARBA" id="ARBA00022475"/>
    </source>
</evidence>
<sequence>MKRDIADLAVATPPSGGAATPPSVALVFLAILGTFAWTLGWFAPTALEIGSIWRRSDTYAHGLIVLPVFVGLVWRNRHRLAGHALQPRAVWALAAALAGAGWLLGQVASVAAATHFFLVALLVATLAGVLGPALMRPLLFPVLFLFFGVPIGDFMLPTLMSYTADVTVWALRVSGIPVYQEGLHFVVPNGRWSVVEACSGIRYLIASLTVGALYAYLSYRSLKRRLMFMLVALLVPIVANWARAYMIVLLGYLSDNRLAAGVDHLIYGWVFFGVVIFLMFGIGNRWHEPAAAVVAGPVVPAPSSPRRWLALLPLLAVAPLFHTAESVLTRPVAPFALTLTLPPAAEGWSSAAGREGVIYRPSYSGQRAEAVATYRPPRGVPVTLYVAVFADQGEGAEMVTWGNGLAQPGSHQVLVMQRSPAESGGRSYRRATVSAEGERVRVWQTYLFDGRSVTNDIELKLRLAAARLSGRADLSAVVIAMAPEGDDNGADEAIAALLAQHQDGIVTAVSQAERAR</sequence>
<dbReference type="GO" id="GO:0006508">
    <property type="term" value="P:proteolysis"/>
    <property type="evidence" value="ECO:0007669"/>
    <property type="project" value="UniProtKB-KW"/>
</dbReference>
<keyword evidence="4 8" id="KW-0812">Transmembrane</keyword>
<evidence type="ECO:0000256" key="1">
    <source>
        <dbReference type="ARBA" id="ARBA00004651"/>
    </source>
</evidence>
<dbReference type="NCBIfam" id="TIGR02602">
    <property type="entry name" value="8TM_EpsH"/>
    <property type="match status" value="1"/>
</dbReference>
<keyword evidence="3" id="KW-0645">Protease</keyword>
<comment type="subcellular location">
    <subcellularLocation>
        <location evidence="1">Cell membrane</location>
        <topology evidence="1">Multi-pass membrane protein</topology>
    </subcellularLocation>
</comment>
<dbReference type="EMBL" id="AM406670">
    <property type="protein sequence ID" value="CAL95891.1"/>
    <property type="molecule type" value="Genomic_DNA"/>
</dbReference>
<evidence type="ECO:0000256" key="7">
    <source>
        <dbReference type="ARBA" id="ARBA00023136"/>
    </source>
</evidence>
<evidence type="ECO:0000256" key="5">
    <source>
        <dbReference type="ARBA" id="ARBA00022801"/>
    </source>
</evidence>
<dbReference type="InterPro" id="IPR026392">
    <property type="entry name" value="Exo/Archaeosortase_dom"/>
</dbReference>
<feature type="transmembrane region" description="Helical" evidence="8">
    <location>
        <begin position="58"/>
        <end position="76"/>
    </location>
</feature>
<evidence type="ECO:0000313" key="11">
    <source>
        <dbReference type="Proteomes" id="UP000002588"/>
    </source>
</evidence>
<name>A1KAN5_AZOSB</name>
<evidence type="ECO:0000256" key="4">
    <source>
        <dbReference type="ARBA" id="ARBA00022692"/>
    </source>
</evidence>
<dbReference type="GO" id="GO:0008233">
    <property type="term" value="F:peptidase activity"/>
    <property type="evidence" value="ECO:0007669"/>
    <property type="project" value="UniProtKB-KW"/>
</dbReference>
<dbReference type="InterPro" id="IPR019127">
    <property type="entry name" value="Exosortase"/>
</dbReference>
<dbReference type="AlphaFoldDB" id="A1KAN5"/>
<dbReference type="STRING" id="62928.azo3275"/>
<feature type="transmembrane region" description="Helical" evidence="8">
    <location>
        <begin position="201"/>
        <end position="219"/>
    </location>
</feature>
<dbReference type="GO" id="GO:0005886">
    <property type="term" value="C:plasma membrane"/>
    <property type="evidence" value="ECO:0007669"/>
    <property type="project" value="UniProtKB-SubCell"/>
</dbReference>
<dbReference type="InterPro" id="IPR013426">
    <property type="entry name" value="EpsH-like"/>
</dbReference>
<dbReference type="InterPro" id="IPR017540">
    <property type="entry name" value="Exosortase-1"/>
</dbReference>
<keyword evidence="6 8" id="KW-1133">Transmembrane helix</keyword>
<keyword evidence="11" id="KW-1185">Reference proteome</keyword>
<dbReference type="NCBIfam" id="TIGR02914">
    <property type="entry name" value="EpsI_fam"/>
    <property type="match status" value="1"/>
</dbReference>
<evidence type="ECO:0000256" key="6">
    <source>
        <dbReference type="ARBA" id="ARBA00022989"/>
    </source>
</evidence>
<feature type="transmembrane region" description="Helical" evidence="8">
    <location>
        <begin position="88"/>
        <end position="104"/>
    </location>
</feature>
<feature type="domain" description="Methanolan biosynthesis EpsI" evidence="9">
    <location>
        <begin position="311"/>
        <end position="502"/>
    </location>
</feature>
<dbReference type="Pfam" id="PF09721">
    <property type="entry name" value="Exosortase_EpsH"/>
    <property type="match status" value="1"/>
</dbReference>
<feature type="transmembrane region" description="Helical" evidence="8">
    <location>
        <begin position="110"/>
        <end position="131"/>
    </location>
</feature>
<dbReference type="HOGENOM" id="CLU_039817_1_0_4"/>
<accession>A1KAN5</accession>
<dbReference type="eggNOG" id="COG1269">
    <property type="taxonomic scope" value="Bacteria"/>
</dbReference>
<feature type="transmembrane region" description="Helical" evidence="8">
    <location>
        <begin position="265"/>
        <end position="282"/>
    </location>
</feature>
<dbReference type="RefSeq" id="WP_011766998.1">
    <property type="nucleotide sequence ID" value="NC_008702.1"/>
</dbReference>
<feature type="transmembrane region" description="Helical" evidence="8">
    <location>
        <begin position="226"/>
        <end position="253"/>
    </location>
</feature>
<feature type="transmembrane region" description="Helical" evidence="8">
    <location>
        <begin position="138"/>
        <end position="156"/>
    </location>
</feature>
<evidence type="ECO:0000256" key="3">
    <source>
        <dbReference type="ARBA" id="ARBA00022670"/>
    </source>
</evidence>
<organism evidence="10 11">
    <name type="scientific">Azoarcus sp. (strain BH72)</name>
    <dbReference type="NCBI Taxonomy" id="418699"/>
    <lineage>
        <taxon>Bacteria</taxon>
        <taxon>Pseudomonadati</taxon>
        <taxon>Pseudomonadota</taxon>
        <taxon>Betaproteobacteria</taxon>
        <taxon>Rhodocyclales</taxon>
        <taxon>Zoogloeaceae</taxon>
        <taxon>Azoarcus</taxon>
    </lineage>
</organism>
<evidence type="ECO:0000313" key="10">
    <source>
        <dbReference type="EMBL" id="CAL95891.1"/>
    </source>
</evidence>
<reference evidence="10 11" key="1">
    <citation type="journal article" date="2006" name="Nat. Biotechnol.">
        <title>Complete genome of the mutualistic, N2-fixing grass endophyte Azoarcus sp. strain BH72.</title>
        <authorList>
            <person name="Krause A."/>
            <person name="Ramakumar A."/>
            <person name="Bartels D."/>
            <person name="Battistoni F."/>
            <person name="Bekel T."/>
            <person name="Boch J."/>
            <person name="Boehm M."/>
            <person name="Friedrich F."/>
            <person name="Hurek T."/>
            <person name="Krause L."/>
            <person name="Linke B."/>
            <person name="McHardy A.C."/>
            <person name="Sarkar A."/>
            <person name="Schneiker S."/>
            <person name="Syed A.A."/>
            <person name="Thauer R."/>
            <person name="Vorhoelter F.-J."/>
            <person name="Weidner S."/>
            <person name="Puehler A."/>
            <person name="Reinhold-Hurek B."/>
            <person name="Kaiser O."/>
            <person name="Goesmann A."/>
        </authorList>
    </citation>
    <scope>NUCLEOTIDE SEQUENCE [LARGE SCALE GENOMIC DNA]</scope>
    <source>
        <strain evidence="10 11">BH72</strain>
    </source>
</reference>
<dbReference type="Proteomes" id="UP000002588">
    <property type="component" value="Chromosome"/>
</dbReference>
<dbReference type="KEGG" id="azo:azo3275"/>
<dbReference type="NCBIfam" id="TIGR04178">
    <property type="entry name" value="exo_archaeo"/>
    <property type="match status" value="1"/>
</dbReference>
<keyword evidence="2" id="KW-1003">Cell membrane</keyword>
<proteinExistence type="predicted"/>
<keyword evidence="7 8" id="KW-0472">Membrane</keyword>
<feature type="transmembrane region" description="Helical" evidence="8">
    <location>
        <begin position="24"/>
        <end position="43"/>
    </location>
</feature>
<dbReference type="Pfam" id="PF11984">
    <property type="entry name" value="DUF3485"/>
    <property type="match status" value="1"/>
</dbReference>
<evidence type="ECO:0000256" key="8">
    <source>
        <dbReference type="SAM" id="Phobius"/>
    </source>
</evidence>
<gene>
    <name evidence="10" type="ordered locus">azo3275</name>
</gene>